<dbReference type="InterPro" id="IPR004843">
    <property type="entry name" value="Calcineurin-like_PHP"/>
</dbReference>
<dbReference type="PANTHER" id="PTHR43143:SF1">
    <property type="entry name" value="SERINE_THREONINE-PROTEIN PHOSPHATASE CPPED1"/>
    <property type="match status" value="1"/>
</dbReference>
<comment type="caution">
    <text evidence="3">The sequence shown here is derived from an EMBL/GenBank/DDBJ whole genome shotgun (WGS) entry which is preliminary data.</text>
</comment>
<evidence type="ECO:0000259" key="2">
    <source>
        <dbReference type="Pfam" id="PF00149"/>
    </source>
</evidence>
<dbReference type="Gene3D" id="3.60.21.10">
    <property type="match status" value="1"/>
</dbReference>
<dbReference type="Proteomes" id="UP001200145">
    <property type="component" value="Unassembled WGS sequence"/>
</dbReference>
<dbReference type="InterPro" id="IPR051918">
    <property type="entry name" value="STPP_CPPED1"/>
</dbReference>
<gene>
    <name evidence="3" type="ORF">L0U88_03410</name>
</gene>
<keyword evidence="4" id="KW-1185">Reference proteome</keyword>
<protein>
    <submittedName>
        <fullName evidence="3">Metallophosphoesterase</fullName>
    </submittedName>
</protein>
<proteinExistence type="predicted"/>
<reference evidence="3 4" key="1">
    <citation type="submission" date="2022-01" db="EMBL/GenBank/DDBJ databases">
        <title>Flavihumibacter sp. nov., isolated from sediment of a river.</title>
        <authorList>
            <person name="Liu H."/>
        </authorList>
    </citation>
    <scope>NUCLEOTIDE SEQUENCE [LARGE SCALE GENOMIC DNA]</scope>
    <source>
        <strain evidence="3 4">RY-1</strain>
    </source>
</reference>
<dbReference type="PANTHER" id="PTHR43143">
    <property type="entry name" value="METALLOPHOSPHOESTERASE, CALCINEURIN SUPERFAMILY"/>
    <property type="match status" value="1"/>
</dbReference>
<accession>A0ABS9BD98</accession>
<keyword evidence="1" id="KW-0732">Signal</keyword>
<dbReference type="RefSeq" id="WP_234864204.1">
    <property type="nucleotide sequence ID" value="NZ_JAKEVY010000001.1"/>
</dbReference>
<name>A0ABS9BD98_9BACT</name>
<sequence length="329" mass="36882">MKRRDWLQLLGVSTLGASLPAWAQPPATMQSKRKGSFSLDGTRLRFYHPDIKQTFQTVVIADTHLFRDDERGIPYQSYSGRMAKAYNQTQHYLTGEATNPEKSLAAALNLAADKKAALVALIGDIVSFPSEAAVDFVLDKMKTAGLPYVYTAGNHDWHYEGMPGSLSSLRSEWIQKRLLPLYQQKNPLMQVTALQGVRIVILDNSNYQITTEQLQFFKQQLQYGQPVVLMVHIPLYAPGRSVGFGCGHPEWNAKSDKNFELERRERWPETGHIKATMDFHHTVFNAPNVLGVIAGHIHRPSLDIINGIPQVVSEANARGACLEIEFIPT</sequence>
<evidence type="ECO:0000256" key="1">
    <source>
        <dbReference type="SAM" id="SignalP"/>
    </source>
</evidence>
<dbReference type="InterPro" id="IPR029052">
    <property type="entry name" value="Metallo-depent_PP-like"/>
</dbReference>
<evidence type="ECO:0000313" key="4">
    <source>
        <dbReference type="Proteomes" id="UP001200145"/>
    </source>
</evidence>
<organism evidence="3 4">
    <name type="scientific">Flavihumibacter fluminis</name>
    <dbReference type="NCBI Taxonomy" id="2909236"/>
    <lineage>
        <taxon>Bacteria</taxon>
        <taxon>Pseudomonadati</taxon>
        <taxon>Bacteroidota</taxon>
        <taxon>Chitinophagia</taxon>
        <taxon>Chitinophagales</taxon>
        <taxon>Chitinophagaceae</taxon>
        <taxon>Flavihumibacter</taxon>
    </lineage>
</organism>
<dbReference type="EMBL" id="JAKEVY010000001">
    <property type="protein sequence ID" value="MCF1713676.1"/>
    <property type="molecule type" value="Genomic_DNA"/>
</dbReference>
<feature type="domain" description="Calcineurin-like phosphoesterase" evidence="2">
    <location>
        <begin position="57"/>
        <end position="300"/>
    </location>
</feature>
<feature type="chain" id="PRO_5045797760" evidence="1">
    <location>
        <begin position="24"/>
        <end position="329"/>
    </location>
</feature>
<feature type="signal peptide" evidence="1">
    <location>
        <begin position="1"/>
        <end position="23"/>
    </location>
</feature>
<dbReference type="Pfam" id="PF00149">
    <property type="entry name" value="Metallophos"/>
    <property type="match status" value="1"/>
</dbReference>
<dbReference type="SUPFAM" id="SSF56300">
    <property type="entry name" value="Metallo-dependent phosphatases"/>
    <property type="match status" value="1"/>
</dbReference>
<evidence type="ECO:0000313" key="3">
    <source>
        <dbReference type="EMBL" id="MCF1713676.1"/>
    </source>
</evidence>